<dbReference type="Proteomes" id="UP000007491">
    <property type="component" value="Chromosome"/>
</dbReference>
<protein>
    <submittedName>
        <fullName evidence="1">Uncharacterized protein</fullName>
    </submittedName>
</protein>
<sequence length="76" mass="9013">MNRLRKLITSEDFEKREKIFRTEIQALADIDGISFEEAFEKIESIFIDQYFEEDDEKVAEQLQKAASGLMMMEFLL</sequence>
<organism evidence="1 2">
    <name type="scientific">Lactobacillus amylovorus</name>
    <dbReference type="NCBI Taxonomy" id="1604"/>
    <lineage>
        <taxon>Bacteria</taxon>
        <taxon>Bacillati</taxon>
        <taxon>Bacillota</taxon>
        <taxon>Bacilli</taxon>
        <taxon>Lactobacillales</taxon>
        <taxon>Lactobacillaceae</taxon>
        <taxon>Lactobacillus</taxon>
    </lineage>
</organism>
<gene>
    <name evidence="1" type="ordered locus">LAC30SC_06635</name>
</gene>
<dbReference type="RefSeq" id="WP_013642075.1">
    <property type="nucleotide sequence ID" value="NC_015214.1"/>
</dbReference>
<dbReference type="STRING" id="1604.LAC30SC_06635"/>
<dbReference type="HOGENOM" id="CLU_192175_0_0_9"/>
<evidence type="ECO:0000313" key="1">
    <source>
        <dbReference type="EMBL" id="ADZ07451.1"/>
    </source>
</evidence>
<reference key="2">
    <citation type="submission" date="2011-02" db="EMBL/GenBank/DDBJ databases">
        <authorList>
            <person name="Roh H."/>
            <person name="Ko H.-J."/>
            <person name="Kim S.-H."/>
            <person name="Choi I.-G."/>
            <person name="Oh S."/>
        </authorList>
    </citation>
    <scope>NUCLEOTIDE SEQUENCE</scope>
    <source>
        <strain>30SC</strain>
    </source>
</reference>
<dbReference type="KEGG" id="lai:LAC30SC_06635"/>
<reference evidence="1 2" key="1">
    <citation type="journal article" date="2011" name="J. Bacteriol.">
        <title>Complete genome sequencing of Lactobacillus acidophilus 30SC, isolated from swine intestine.</title>
        <authorList>
            <person name="Oh S."/>
            <person name="Roh H."/>
            <person name="Ko H.J."/>
            <person name="Kim S."/>
            <person name="Kim K.H."/>
            <person name="Lee S.E."/>
            <person name="Chang I.S."/>
            <person name="Kim S."/>
            <person name="Choi I.G."/>
        </authorList>
    </citation>
    <scope>NUCLEOTIDE SEQUENCE [LARGE SCALE GENOMIC DNA]</scope>
    <source>
        <strain evidence="1 2">30SC</strain>
    </source>
</reference>
<dbReference type="EMBL" id="CP002559">
    <property type="protein sequence ID" value="ADZ07451.1"/>
    <property type="molecule type" value="Genomic_DNA"/>
</dbReference>
<accession>F0TFF7</accession>
<evidence type="ECO:0000313" key="2">
    <source>
        <dbReference type="Proteomes" id="UP000007491"/>
    </source>
</evidence>
<dbReference type="AlphaFoldDB" id="F0TFF7"/>
<proteinExistence type="predicted"/>
<name>F0TFF7_LACAM</name>